<accession>A0A0G0QRK2</accession>
<dbReference type="AlphaFoldDB" id="A0A0G0QRK2"/>
<name>A0A0G0QRK2_9BACT</name>
<evidence type="ECO:0000313" key="1">
    <source>
        <dbReference type="EMBL" id="KKR39991.1"/>
    </source>
</evidence>
<evidence type="ECO:0000313" key="2">
    <source>
        <dbReference type="Proteomes" id="UP000034072"/>
    </source>
</evidence>
<proteinExistence type="predicted"/>
<comment type="caution">
    <text evidence="1">The sequence shown here is derived from an EMBL/GenBank/DDBJ whole genome shotgun (WGS) entry which is preliminary data.</text>
</comment>
<sequence length="135" mass="15668">MTNLLSILFAIFLTLGLFKIATGYERHDYVDGKLMKAWHVSLPGYAGVYYPEQIIELQNWTDTHWDSLRVVDKGTGKDNPEATAGLALKAVGIYLDYELKQKEDGHWILFRPSKSERYFTWAAYYRVGSWRNAER</sequence>
<dbReference type="PATRIC" id="fig|1619033.3.peg.777"/>
<dbReference type="EMBL" id="LBXZ01000011">
    <property type="protein sequence ID" value="KKR39991.1"/>
    <property type="molecule type" value="Genomic_DNA"/>
</dbReference>
<organism evidence="1 2">
    <name type="scientific">Candidatus Yanofskybacteria bacterium GW2011_GWE2_40_11</name>
    <dbReference type="NCBI Taxonomy" id="1619033"/>
    <lineage>
        <taxon>Bacteria</taxon>
        <taxon>Candidatus Yanofskyibacteriota</taxon>
    </lineage>
</organism>
<protein>
    <submittedName>
        <fullName evidence="1">Uncharacterized protein</fullName>
    </submittedName>
</protein>
<reference evidence="1 2" key="1">
    <citation type="journal article" date="2015" name="Nature">
        <title>rRNA introns, odd ribosomes, and small enigmatic genomes across a large radiation of phyla.</title>
        <authorList>
            <person name="Brown C.T."/>
            <person name="Hug L.A."/>
            <person name="Thomas B.C."/>
            <person name="Sharon I."/>
            <person name="Castelle C.J."/>
            <person name="Singh A."/>
            <person name="Wilkins M.J."/>
            <person name="Williams K.H."/>
            <person name="Banfield J.F."/>
        </authorList>
    </citation>
    <scope>NUCLEOTIDE SEQUENCE [LARGE SCALE GENOMIC DNA]</scope>
</reference>
<gene>
    <name evidence="1" type="ORF">UT75_C0011G0019</name>
</gene>
<dbReference type="Proteomes" id="UP000034072">
    <property type="component" value="Unassembled WGS sequence"/>
</dbReference>